<dbReference type="PANTHER" id="PTHR46388">
    <property type="entry name" value="NHL REPEAT-CONTAINING PROTEIN 2"/>
    <property type="match status" value="1"/>
</dbReference>
<evidence type="ECO:0000313" key="2">
    <source>
        <dbReference type="EMBL" id="MBR7828995.1"/>
    </source>
</evidence>
<sequence>MSKARVRAPELVGRGGWINSEPLTLEALRGRCVVIDFWTFCCANCLHVLDELRELESEFADVLVTVGVHSPKFAHEADHDALIAACERYGVHHPVLDDPELTTWKAYAVRAWPTLTVVDPAGYIAAQMSGEGHVHGLRSLITELVAEFDAKGSLRRGDSPYVAPEPEPTALRFPGKVIALPGGTYLVSDTSHHSIVELADDAAAVLRRIGSGERGFADGPAADARFNEPQGLLLLDDHTALVADTVNHALREIDLASGRVRTVADTRESAQASPWDLTWNAARSQVIVAAAGIHQLWSYDPGSGKLDQWAGTTNEGLVDGPLAEAWFSQPSGLTTGADGRIWIADSESSALRSVDAEAGTVNTVVGQGLFDFGLRDGDAAQALLQHPLGVTALPDGSIAISDTYNGAIRRYTPARDTVETLITGLKEPSDALVTPDGDLLVVESAAHRLTRVKLPEEALQVEASAYRTQRPATEVAPGEFALEVVFEPPPGEKMDDRYGPSTFVKVSASPAELLLDGKGGTVELGRTLLLNPQVAEGVLHVAAKAASCDDGEFPACHLHQQDWGIPIRLVEGAPSSLSLILRG</sequence>
<comment type="caution">
    <text evidence="2">The sequence shown here is derived from an EMBL/GenBank/DDBJ whole genome shotgun (WGS) entry which is preliminary data.</text>
</comment>
<name>A0A941EA19_9ACTN</name>
<accession>A0A941EA19</accession>
<dbReference type="InterPro" id="IPR036249">
    <property type="entry name" value="Thioredoxin-like_sf"/>
</dbReference>
<dbReference type="InterPro" id="IPR045302">
    <property type="entry name" value="NHL2_NHL_rpt_dom"/>
</dbReference>
<dbReference type="PROSITE" id="PS51352">
    <property type="entry name" value="THIOREDOXIN_2"/>
    <property type="match status" value="1"/>
</dbReference>
<dbReference type="Gene3D" id="2.120.10.30">
    <property type="entry name" value="TolB, C-terminal domain"/>
    <property type="match status" value="2"/>
</dbReference>
<dbReference type="InterPro" id="IPR013766">
    <property type="entry name" value="Thioredoxin_domain"/>
</dbReference>
<dbReference type="InterPro" id="IPR011042">
    <property type="entry name" value="6-blade_b-propeller_TolB-like"/>
</dbReference>
<dbReference type="PANTHER" id="PTHR46388:SF2">
    <property type="entry name" value="NHL REPEAT-CONTAINING PROTEIN 2"/>
    <property type="match status" value="1"/>
</dbReference>
<proteinExistence type="predicted"/>
<dbReference type="Proteomes" id="UP000676325">
    <property type="component" value="Unassembled WGS sequence"/>
</dbReference>
<keyword evidence="3" id="KW-1185">Reference proteome</keyword>
<evidence type="ECO:0000313" key="3">
    <source>
        <dbReference type="Proteomes" id="UP000676325"/>
    </source>
</evidence>
<dbReference type="SUPFAM" id="SSF52833">
    <property type="entry name" value="Thioredoxin-like"/>
    <property type="match status" value="1"/>
</dbReference>
<feature type="domain" description="Thioredoxin" evidence="1">
    <location>
        <begin position="2"/>
        <end position="146"/>
    </location>
</feature>
<protein>
    <submittedName>
        <fullName evidence="2">NHL domain-containing thioredoxin family protein</fullName>
    </submittedName>
</protein>
<reference evidence="2" key="1">
    <citation type="submission" date="2021-04" db="EMBL/GenBank/DDBJ databases">
        <title>Genome based classification of Actinospica acidithermotolerans sp. nov., an actinobacterium isolated from an Indonesian hot spring.</title>
        <authorList>
            <person name="Kusuma A.B."/>
            <person name="Putra K.E."/>
            <person name="Nafisah S."/>
            <person name="Loh J."/>
            <person name="Nouioui I."/>
            <person name="Goodfellow M."/>
        </authorList>
    </citation>
    <scope>NUCLEOTIDE SEQUENCE</scope>
    <source>
        <strain evidence="2">MGRD01-02</strain>
    </source>
</reference>
<evidence type="ECO:0000259" key="1">
    <source>
        <dbReference type="PROSITE" id="PS51352"/>
    </source>
</evidence>
<dbReference type="Gene3D" id="3.40.30.10">
    <property type="entry name" value="Glutaredoxin"/>
    <property type="match status" value="1"/>
</dbReference>
<organism evidence="2 3">
    <name type="scientific">Actinospica acidithermotolerans</name>
    <dbReference type="NCBI Taxonomy" id="2828514"/>
    <lineage>
        <taxon>Bacteria</taxon>
        <taxon>Bacillati</taxon>
        <taxon>Actinomycetota</taxon>
        <taxon>Actinomycetes</taxon>
        <taxon>Catenulisporales</taxon>
        <taxon>Actinospicaceae</taxon>
        <taxon>Actinospica</taxon>
    </lineage>
</organism>
<dbReference type="EMBL" id="JAGSOH010000071">
    <property type="protein sequence ID" value="MBR7828995.1"/>
    <property type="molecule type" value="Genomic_DNA"/>
</dbReference>
<gene>
    <name evidence="2" type="ORF">KDK95_21990</name>
</gene>
<dbReference type="InterPro" id="IPR012336">
    <property type="entry name" value="Thioredoxin-like_fold"/>
</dbReference>
<dbReference type="RefSeq" id="WP_212520129.1">
    <property type="nucleotide sequence ID" value="NZ_JAGSOH010000071.1"/>
</dbReference>
<dbReference type="AlphaFoldDB" id="A0A941EA19"/>
<dbReference type="Pfam" id="PF13905">
    <property type="entry name" value="Thioredoxin_8"/>
    <property type="match status" value="1"/>
</dbReference>
<dbReference type="CDD" id="cd14951">
    <property type="entry name" value="NHL-2_like"/>
    <property type="match status" value="1"/>
</dbReference>
<dbReference type="SUPFAM" id="SSF101898">
    <property type="entry name" value="NHL repeat"/>
    <property type="match status" value="1"/>
</dbReference>